<protein>
    <submittedName>
        <fullName evidence="1">Uncharacterized protein</fullName>
    </submittedName>
</protein>
<gene>
    <name evidence="1" type="ORF">CLIB1444_01S11518</name>
</gene>
<accession>A0ACA9Y1K1</accession>
<evidence type="ECO:0000313" key="2">
    <source>
        <dbReference type="Proteomes" id="UP001152531"/>
    </source>
</evidence>
<evidence type="ECO:0000313" key="1">
    <source>
        <dbReference type="EMBL" id="CAH6718651.1"/>
    </source>
</evidence>
<reference evidence="1" key="1">
    <citation type="submission" date="2022-06" db="EMBL/GenBank/DDBJ databases">
        <authorList>
            <person name="Legras J.-L."/>
            <person name="Devillers H."/>
            <person name="Grondin C."/>
        </authorList>
    </citation>
    <scope>NUCLEOTIDE SEQUENCE</scope>
    <source>
        <strain evidence="1">CLIB 1444</strain>
    </source>
</reference>
<keyword evidence="2" id="KW-1185">Reference proteome</keyword>
<dbReference type="EMBL" id="CALSDN010000001">
    <property type="protein sequence ID" value="CAH6718651.1"/>
    <property type="molecule type" value="Genomic_DNA"/>
</dbReference>
<proteinExistence type="predicted"/>
<organism evidence="1 2">
    <name type="scientific">[Candida] jaroonii</name>
    <dbReference type="NCBI Taxonomy" id="467808"/>
    <lineage>
        <taxon>Eukaryota</taxon>
        <taxon>Fungi</taxon>
        <taxon>Dikarya</taxon>
        <taxon>Ascomycota</taxon>
        <taxon>Saccharomycotina</taxon>
        <taxon>Pichiomycetes</taxon>
        <taxon>Debaryomycetaceae</taxon>
        <taxon>Yamadazyma</taxon>
    </lineage>
</organism>
<dbReference type="Proteomes" id="UP001152531">
    <property type="component" value="Unassembled WGS sequence"/>
</dbReference>
<comment type="caution">
    <text evidence="1">The sequence shown here is derived from an EMBL/GenBank/DDBJ whole genome shotgun (WGS) entry which is preliminary data.</text>
</comment>
<sequence length="345" mass="40178">MKDKLRLTKSSLDLLDNSKLTSLPFPPPLKKSKSRFRKFHPHSSHSNHPHHTHRNQYHSPSRNFGSFSSSSSKFSTSSPIQSPTKDSRFGIPTSEFTPNLPKLNDLSKFNDTPMEDVSFTSIDTLTSNANMTTEIDESFDEPIILVEDYLKPPVSNSTLNRQQSLANFKQRLNHDQLINNNKRKISGDTLTEEENLEEIFGDIPGKQSLKYCDICDKPLYEISSLISNKRFKTSFTSFDNKKIDTNLFNEFICFECIDLYEEFLQEIYQDSQQTNESKNLKLLLMFKDIQNRSNSNNKLIEKLKFLNSNNIFNEELNWLNNLQNKLRWRWRLNGLLPSFKRNKST</sequence>
<name>A0ACA9Y1K1_9ASCO</name>